<feature type="compositionally biased region" description="Gly residues" evidence="9">
    <location>
        <begin position="315"/>
        <end position="326"/>
    </location>
</feature>
<dbReference type="Gene3D" id="1.20.5.1930">
    <property type="match status" value="1"/>
</dbReference>
<evidence type="ECO:0000256" key="5">
    <source>
        <dbReference type="ARBA" id="ARBA00022741"/>
    </source>
</evidence>
<dbReference type="PANTHER" id="PTHR24421">
    <property type="entry name" value="NITRATE/NITRITE SENSOR PROTEIN NARX-RELATED"/>
    <property type="match status" value="1"/>
</dbReference>
<comment type="caution">
    <text evidence="12">The sequence shown here is derived from an EMBL/GenBank/DDBJ whole genome shotgun (WGS) entry which is preliminary data.</text>
</comment>
<sequence length="365" mass="38811">MDRVRWTGRSDVLFALAAAVLNLGVVAFSGPGVLPVPAAVVLAVATGALLLFRRRTPSLVFLVSAVSGLFVFFAAQYLLSLYSAMLYAPDRRRPVLVGAVTLPLAMVLPFLRDSPWAAEESFYVLLVGVLGGTLGCLVRRLVAERAAVQREQAERAAEERRAEERAELAREMHDSVAHQVTLMIMVAAGLEAAHPGAAPLAARIREEGGRALTELRTMIGVLQRHGPRPAALRRLSELSELLCTARRAGLDITVTSSGRAAPMTDEAQHAAYRLVQEALTNAARHAPDASITVELTYRPGGLDVEVRNGAPGRPGPDGGPGSGRGLSGARERIQALGGTLEAGPYEDGFRIRAALPTTGSDDYSE</sequence>
<evidence type="ECO:0000259" key="11">
    <source>
        <dbReference type="SMART" id="SM00387"/>
    </source>
</evidence>
<dbReference type="Gene3D" id="3.30.565.10">
    <property type="entry name" value="Histidine kinase-like ATPase, C-terminal domain"/>
    <property type="match status" value="1"/>
</dbReference>
<feature type="transmembrane region" description="Helical" evidence="10">
    <location>
        <begin position="59"/>
        <end position="82"/>
    </location>
</feature>
<keyword evidence="6" id="KW-0418">Kinase</keyword>
<protein>
    <recommendedName>
        <fullName evidence="2">histidine kinase</fullName>
        <ecNumber evidence="2">2.7.13.3</ecNumber>
    </recommendedName>
</protein>
<dbReference type="InterPro" id="IPR050482">
    <property type="entry name" value="Sensor_HK_TwoCompSys"/>
</dbReference>
<keyword evidence="10" id="KW-0472">Membrane</keyword>
<keyword evidence="5" id="KW-0547">Nucleotide-binding</keyword>
<feature type="region of interest" description="Disordered" evidence="9">
    <location>
        <begin position="302"/>
        <end position="331"/>
    </location>
</feature>
<dbReference type="InterPro" id="IPR003594">
    <property type="entry name" value="HATPase_dom"/>
</dbReference>
<keyword evidence="10" id="KW-0812">Transmembrane</keyword>
<evidence type="ECO:0000256" key="4">
    <source>
        <dbReference type="ARBA" id="ARBA00022679"/>
    </source>
</evidence>
<keyword evidence="4" id="KW-0808">Transferase</keyword>
<dbReference type="PANTHER" id="PTHR24421:SF10">
    <property type="entry name" value="NITRATE_NITRITE SENSOR PROTEIN NARQ"/>
    <property type="match status" value="1"/>
</dbReference>
<dbReference type="CDD" id="cd16917">
    <property type="entry name" value="HATPase_UhpB-NarQ-NarX-like"/>
    <property type="match status" value="1"/>
</dbReference>
<proteinExistence type="predicted"/>
<evidence type="ECO:0000256" key="10">
    <source>
        <dbReference type="SAM" id="Phobius"/>
    </source>
</evidence>
<keyword evidence="8" id="KW-0902">Two-component regulatory system</keyword>
<feature type="domain" description="Histidine kinase/HSP90-like ATPase" evidence="11">
    <location>
        <begin position="266"/>
        <end position="359"/>
    </location>
</feature>
<reference evidence="13" key="1">
    <citation type="journal article" date="2019" name="Int. J. Syst. Evol. Microbiol.">
        <title>The Global Catalogue of Microorganisms (GCM) 10K type strain sequencing project: providing services to taxonomists for standard genome sequencing and annotation.</title>
        <authorList>
            <consortium name="The Broad Institute Genomics Platform"/>
            <consortium name="The Broad Institute Genome Sequencing Center for Infectious Disease"/>
            <person name="Wu L."/>
            <person name="Ma J."/>
        </authorList>
    </citation>
    <scope>NUCLEOTIDE SEQUENCE [LARGE SCALE GENOMIC DNA]</scope>
    <source>
        <strain evidence="13">JCM 9377</strain>
    </source>
</reference>
<gene>
    <name evidence="12" type="ORF">GCM10010468_61040</name>
</gene>
<evidence type="ECO:0000313" key="12">
    <source>
        <dbReference type="EMBL" id="GAA3230522.1"/>
    </source>
</evidence>
<feature type="transmembrane region" description="Helical" evidence="10">
    <location>
        <begin position="12"/>
        <end position="28"/>
    </location>
</feature>
<accession>A0ABP6QLF0</accession>
<organism evidence="12 13">
    <name type="scientific">Actinocorallia longicatena</name>
    <dbReference type="NCBI Taxonomy" id="111803"/>
    <lineage>
        <taxon>Bacteria</taxon>
        <taxon>Bacillati</taxon>
        <taxon>Actinomycetota</taxon>
        <taxon>Actinomycetes</taxon>
        <taxon>Streptosporangiales</taxon>
        <taxon>Thermomonosporaceae</taxon>
        <taxon>Actinocorallia</taxon>
    </lineage>
</organism>
<evidence type="ECO:0000256" key="3">
    <source>
        <dbReference type="ARBA" id="ARBA00022553"/>
    </source>
</evidence>
<evidence type="ECO:0000256" key="6">
    <source>
        <dbReference type="ARBA" id="ARBA00022777"/>
    </source>
</evidence>
<keyword evidence="10" id="KW-1133">Transmembrane helix</keyword>
<evidence type="ECO:0000313" key="13">
    <source>
        <dbReference type="Proteomes" id="UP001501237"/>
    </source>
</evidence>
<dbReference type="InterPro" id="IPR011712">
    <property type="entry name" value="Sig_transdc_His_kin_sub3_dim/P"/>
</dbReference>
<dbReference type="SUPFAM" id="SSF55874">
    <property type="entry name" value="ATPase domain of HSP90 chaperone/DNA topoisomerase II/histidine kinase"/>
    <property type="match status" value="1"/>
</dbReference>
<feature type="transmembrane region" description="Helical" evidence="10">
    <location>
        <begin position="94"/>
        <end position="111"/>
    </location>
</feature>
<dbReference type="Proteomes" id="UP001501237">
    <property type="component" value="Unassembled WGS sequence"/>
</dbReference>
<keyword evidence="3" id="KW-0597">Phosphoprotein</keyword>
<dbReference type="Pfam" id="PF02518">
    <property type="entry name" value="HATPase_c"/>
    <property type="match status" value="1"/>
</dbReference>
<dbReference type="InterPro" id="IPR036890">
    <property type="entry name" value="HATPase_C_sf"/>
</dbReference>
<dbReference type="Pfam" id="PF07730">
    <property type="entry name" value="HisKA_3"/>
    <property type="match status" value="1"/>
</dbReference>
<evidence type="ECO:0000256" key="9">
    <source>
        <dbReference type="SAM" id="MobiDB-lite"/>
    </source>
</evidence>
<evidence type="ECO:0000256" key="1">
    <source>
        <dbReference type="ARBA" id="ARBA00000085"/>
    </source>
</evidence>
<comment type="catalytic activity">
    <reaction evidence="1">
        <text>ATP + protein L-histidine = ADP + protein N-phospho-L-histidine.</text>
        <dbReference type="EC" id="2.7.13.3"/>
    </reaction>
</comment>
<keyword evidence="7" id="KW-0067">ATP-binding</keyword>
<feature type="transmembrane region" description="Helical" evidence="10">
    <location>
        <begin position="123"/>
        <end position="142"/>
    </location>
</feature>
<evidence type="ECO:0000256" key="2">
    <source>
        <dbReference type="ARBA" id="ARBA00012438"/>
    </source>
</evidence>
<name>A0ABP6QLF0_9ACTN</name>
<evidence type="ECO:0000256" key="8">
    <source>
        <dbReference type="ARBA" id="ARBA00023012"/>
    </source>
</evidence>
<keyword evidence="13" id="KW-1185">Reference proteome</keyword>
<dbReference type="EMBL" id="BAAAUV010000020">
    <property type="protein sequence ID" value="GAA3230522.1"/>
    <property type="molecule type" value="Genomic_DNA"/>
</dbReference>
<dbReference type="SMART" id="SM00387">
    <property type="entry name" value="HATPase_c"/>
    <property type="match status" value="1"/>
</dbReference>
<dbReference type="EC" id="2.7.13.3" evidence="2"/>
<evidence type="ECO:0000256" key="7">
    <source>
        <dbReference type="ARBA" id="ARBA00022840"/>
    </source>
</evidence>